<dbReference type="InterPro" id="IPR017853">
    <property type="entry name" value="GH"/>
</dbReference>
<evidence type="ECO:0000256" key="4">
    <source>
        <dbReference type="ARBA" id="ARBA00022801"/>
    </source>
</evidence>
<dbReference type="InterPro" id="IPR001223">
    <property type="entry name" value="Glyco_hydro18_cat"/>
</dbReference>
<feature type="compositionally biased region" description="Polar residues" evidence="11">
    <location>
        <begin position="422"/>
        <end position="431"/>
    </location>
</feature>
<feature type="region of interest" description="Disordered" evidence="11">
    <location>
        <begin position="344"/>
        <end position="431"/>
    </location>
</feature>
<evidence type="ECO:0000313" key="15">
    <source>
        <dbReference type="Proteomes" id="UP000076154"/>
    </source>
</evidence>
<comment type="catalytic activity">
    <reaction evidence="1">
        <text>Random endo-hydrolysis of N-acetyl-beta-D-glucosaminide (1-&gt;4)-beta-linkages in chitin and chitodextrins.</text>
        <dbReference type="EC" id="3.2.1.14"/>
    </reaction>
</comment>
<evidence type="ECO:0000313" key="14">
    <source>
        <dbReference type="EMBL" id="RDB28431.1"/>
    </source>
</evidence>
<dbReference type="OrthoDB" id="6020543at2759"/>
<feature type="compositionally biased region" description="Polar residues" evidence="11">
    <location>
        <begin position="355"/>
        <end position="370"/>
    </location>
</feature>
<evidence type="ECO:0000256" key="1">
    <source>
        <dbReference type="ARBA" id="ARBA00000822"/>
    </source>
</evidence>
<evidence type="ECO:0000256" key="5">
    <source>
        <dbReference type="ARBA" id="ARBA00023024"/>
    </source>
</evidence>
<dbReference type="CDD" id="cd02877">
    <property type="entry name" value="GH18_hevamine_XipI_class_III"/>
    <property type="match status" value="1"/>
</dbReference>
<keyword evidence="8" id="KW-0624">Polysaccharide degradation</keyword>
<keyword evidence="4 9" id="KW-0378">Hydrolase</keyword>
<evidence type="ECO:0000259" key="13">
    <source>
        <dbReference type="PROSITE" id="PS51910"/>
    </source>
</evidence>
<keyword evidence="5" id="KW-0146">Chitin degradation</keyword>
<dbReference type="EMBL" id="LUEZ02000010">
    <property type="protein sequence ID" value="RDB28431.1"/>
    <property type="molecule type" value="Genomic_DNA"/>
</dbReference>
<organism evidence="14 15">
    <name type="scientific">Hypsizygus marmoreus</name>
    <name type="common">White beech mushroom</name>
    <name type="synonym">Agaricus marmoreus</name>
    <dbReference type="NCBI Taxonomy" id="39966"/>
    <lineage>
        <taxon>Eukaryota</taxon>
        <taxon>Fungi</taxon>
        <taxon>Dikarya</taxon>
        <taxon>Basidiomycota</taxon>
        <taxon>Agaricomycotina</taxon>
        <taxon>Agaricomycetes</taxon>
        <taxon>Agaricomycetidae</taxon>
        <taxon>Agaricales</taxon>
        <taxon>Tricholomatineae</taxon>
        <taxon>Lyophyllaceae</taxon>
        <taxon>Hypsizygus</taxon>
    </lineage>
</organism>
<comment type="caution">
    <text evidence="14">The sequence shown here is derived from an EMBL/GenBank/DDBJ whole genome shotgun (WGS) entry which is preliminary data.</text>
</comment>
<evidence type="ECO:0000256" key="3">
    <source>
        <dbReference type="ARBA" id="ARBA00022669"/>
    </source>
</evidence>
<dbReference type="EC" id="3.2.1.14" evidence="2"/>
<dbReference type="PANTHER" id="PTHR45708">
    <property type="entry name" value="ENDOCHITINASE"/>
    <property type="match status" value="1"/>
</dbReference>
<evidence type="ECO:0000256" key="8">
    <source>
        <dbReference type="ARBA" id="ARBA00023326"/>
    </source>
</evidence>
<evidence type="ECO:0000256" key="6">
    <source>
        <dbReference type="ARBA" id="ARBA00023277"/>
    </source>
</evidence>
<feature type="signal peptide" evidence="12">
    <location>
        <begin position="1"/>
        <end position="28"/>
    </location>
</feature>
<evidence type="ECO:0000256" key="12">
    <source>
        <dbReference type="SAM" id="SignalP"/>
    </source>
</evidence>
<dbReference type="GO" id="GO:0005576">
    <property type="term" value="C:extracellular region"/>
    <property type="evidence" value="ECO:0007669"/>
    <property type="project" value="TreeGrafter"/>
</dbReference>
<dbReference type="GO" id="GO:0006032">
    <property type="term" value="P:chitin catabolic process"/>
    <property type="evidence" value="ECO:0007669"/>
    <property type="project" value="UniProtKB-KW"/>
</dbReference>
<reference evidence="14" key="1">
    <citation type="submission" date="2018-04" db="EMBL/GenBank/DDBJ databases">
        <title>Whole genome sequencing of Hypsizygus marmoreus.</title>
        <authorList>
            <person name="Choi I.-G."/>
            <person name="Min B."/>
            <person name="Kim J.-G."/>
            <person name="Kim S."/>
            <person name="Oh Y.-L."/>
            <person name="Kong W.-S."/>
            <person name="Park H."/>
            <person name="Jeong J."/>
            <person name="Song E.-S."/>
        </authorList>
    </citation>
    <scope>NUCLEOTIDE SEQUENCE [LARGE SCALE GENOMIC DNA]</scope>
    <source>
        <strain evidence="14">51987-8</strain>
    </source>
</reference>
<feature type="chain" id="PRO_5016843593" description="chitinase" evidence="12">
    <location>
        <begin position="29"/>
        <end position="431"/>
    </location>
</feature>
<evidence type="ECO:0000256" key="9">
    <source>
        <dbReference type="RuleBase" id="RU000489"/>
    </source>
</evidence>
<gene>
    <name evidence="14" type="primary">CHI2_0</name>
    <name evidence="14" type="ORF">Hypma_015226</name>
</gene>
<evidence type="ECO:0000256" key="10">
    <source>
        <dbReference type="RuleBase" id="RU004453"/>
    </source>
</evidence>
<dbReference type="AlphaFoldDB" id="A0A369K1D5"/>
<dbReference type="InterPro" id="IPR001579">
    <property type="entry name" value="Glyco_hydro_18_chit_AS"/>
</dbReference>
<dbReference type="PROSITE" id="PS51910">
    <property type="entry name" value="GH18_2"/>
    <property type="match status" value="1"/>
</dbReference>
<protein>
    <recommendedName>
        <fullName evidence="2">chitinase</fullName>
        <ecNumber evidence="2">3.2.1.14</ecNumber>
    </recommendedName>
</protein>
<dbReference type="InterPro" id="IPR050542">
    <property type="entry name" value="Glycosyl_Hydrlase18_Chitinase"/>
</dbReference>
<keyword evidence="6" id="KW-0119">Carbohydrate metabolism</keyword>
<dbReference type="GO" id="GO:0008843">
    <property type="term" value="F:endochitinase activity"/>
    <property type="evidence" value="ECO:0007669"/>
    <property type="project" value="UniProtKB-EC"/>
</dbReference>
<keyword evidence="15" id="KW-1185">Reference proteome</keyword>
<evidence type="ECO:0000256" key="7">
    <source>
        <dbReference type="ARBA" id="ARBA00023295"/>
    </source>
</evidence>
<feature type="domain" description="GH18" evidence="13">
    <location>
        <begin position="35"/>
        <end position="345"/>
    </location>
</feature>
<dbReference type="GO" id="GO:0000272">
    <property type="term" value="P:polysaccharide catabolic process"/>
    <property type="evidence" value="ECO:0007669"/>
    <property type="project" value="UniProtKB-KW"/>
</dbReference>
<evidence type="ECO:0000256" key="11">
    <source>
        <dbReference type="SAM" id="MobiDB-lite"/>
    </source>
</evidence>
<dbReference type="Proteomes" id="UP000076154">
    <property type="component" value="Unassembled WGS sequence"/>
</dbReference>
<name>A0A369K1D5_HYPMA</name>
<dbReference type="PROSITE" id="PS01095">
    <property type="entry name" value="GH18_1"/>
    <property type="match status" value="1"/>
</dbReference>
<dbReference type="SUPFAM" id="SSF51445">
    <property type="entry name" value="(Trans)glycosidases"/>
    <property type="match status" value="1"/>
</dbReference>
<dbReference type="Pfam" id="PF00704">
    <property type="entry name" value="Glyco_hydro_18"/>
    <property type="match status" value="1"/>
</dbReference>
<dbReference type="Gene3D" id="3.20.20.80">
    <property type="entry name" value="Glycosidases"/>
    <property type="match status" value="1"/>
</dbReference>
<sequence length="431" mass="47056">MAPLASVFLQALLMLLLHVMCFRGIVSAFSNDRSDNLAVYWGQDSAGHQQRLSFYCNDDTINAIPMAFLYIFRGKGGLPVIDFSNICGIGSGRTFAGSELTDCSFLESDIRKCQAKGKIVTLSLGGANSKVGFSSDSEASAFGQMLWDMFLGNFRLFWSSDPTLIWPFLSVGGKGNIRPLGETPLDGIDLDIESGSSAHYAAMVNKIRSLAKGATKRYYITAAPQCPFPDANIGGALSSAFFDAVYVQFYNNYCQTSAPSEFNFDTWDHWAKTQSPNPNIKVYLGAPGSSKAAGNGYVDIQTLSRVARDAQKRYSSFGGVMLWDADVAYSNNRYDLAIKNALTDGVVKPDPPSRHPSTMTDPKSTPQDTQAPPAETSIPEATLPESFRDPRATARVKRPSFTLGARNDVPAQATRLPELREPTSNSRFFRL</sequence>
<dbReference type="GO" id="GO:0008061">
    <property type="term" value="F:chitin binding"/>
    <property type="evidence" value="ECO:0007669"/>
    <property type="project" value="UniProtKB-KW"/>
</dbReference>
<accession>A0A369K1D5</accession>
<proteinExistence type="inferred from homology"/>
<dbReference type="STRING" id="39966.A0A369K1D5"/>
<dbReference type="InterPro" id="IPR045321">
    <property type="entry name" value="Cts1-like"/>
</dbReference>
<dbReference type="PANTHER" id="PTHR45708:SF49">
    <property type="entry name" value="ENDOCHITINASE"/>
    <property type="match status" value="1"/>
</dbReference>
<evidence type="ECO:0000256" key="2">
    <source>
        <dbReference type="ARBA" id="ARBA00012729"/>
    </source>
</evidence>
<comment type="similarity">
    <text evidence="10">Belongs to the glycosyl hydrolase 18 family.</text>
</comment>
<keyword evidence="12" id="KW-0732">Signal</keyword>
<keyword evidence="7 9" id="KW-0326">Glycosidase</keyword>
<dbReference type="InParanoid" id="A0A369K1D5"/>
<keyword evidence="3" id="KW-0147">Chitin-binding</keyword>